<evidence type="ECO:0000313" key="2">
    <source>
        <dbReference type="Proteomes" id="UP000235371"/>
    </source>
</evidence>
<dbReference type="GeneID" id="36592231"/>
<dbReference type="Proteomes" id="UP000235371">
    <property type="component" value="Unassembled WGS sequence"/>
</dbReference>
<gene>
    <name evidence="1" type="ORF">K444DRAFT_637647</name>
</gene>
<accession>A0A2J6SHL7</accession>
<keyword evidence="2" id="KW-1185">Reference proteome</keyword>
<dbReference type="EMBL" id="KZ613913">
    <property type="protein sequence ID" value="PMD50254.1"/>
    <property type="molecule type" value="Genomic_DNA"/>
</dbReference>
<dbReference type="InParanoid" id="A0A2J6SHL7"/>
<dbReference type="AlphaFoldDB" id="A0A2J6SHL7"/>
<evidence type="ECO:0000313" key="1">
    <source>
        <dbReference type="EMBL" id="PMD50254.1"/>
    </source>
</evidence>
<protein>
    <submittedName>
        <fullName evidence="1">Uncharacterized protein</fullName>
    </submittedName>
</protein>
<reference evidence="1 2" key="1">
    <citation type="submission" date="2016-04" db="EMBL/GenBank/DDBJ databases">
        <title>A degradative enzymes factory behind the ericoid mycorrhizal symbiosis.</title>
        <authorList>
            <consortium name="DOE Joint Genome Institute"/>
            <person name="Martino E."/>
            <person name="Morin E."/>
            <person name="Grelet G."/>
            <person name="Kuo A."/>
            <person name="Kohler A."/>
            <person name="Daghino S."/>
            <person name="Barry K."/>
            <person name="Choi C."/>
            <person name="Cichocki N."/>
            <person name="Clum A."/>
            <person name="Copeland A."/>
            <person name="Hainaut M."/>
            <person name="Haridas S."/>
            <person name="Labutti K."/>
            <person name="Lindquist E."/>
            <person name="Lipzen A."/>
            <person name="Khouja H.-R."/>
            <person name="Murat C."/>
            <person name="Ohm R."/>
            <person name="Olson A."/>
            <person name="Spatafora J."/>
            <person name="Veneault-Fourrey C."/>
            <person name="Henrissat B."/>
            <person name="Grigoriev I."/>
            <person name="Martin F."/>
            <person name="Perotto S."/>
        </authorList>
    </citation>
    <scope>NUCLEOTIDE SEQUENCE [LARGE SCALE GENOMIC DNA]</scope>
    <source>
        <strain evidence="1 2">E</strain>
    </source>
</reference>
<name>A0A2J6SHL7_9HELO</name>
<dbReference type="RefSeq" id="XP_024727158.1">
    <property type="nucleotide sequence ID" value="XM_024884154.1"/>
</dbReference>
<sequence>MNATPTAAAPTIPWLRTLTELRAPALAIGEGAAKPKELDGLVGQEELDELDDSVEVTVLEAARLVEIELPWLETLTAEVVHLLTTPTVQETKDLSSVRSIPQSQLAAQCATVSEDTQPKRYVLTVARTAKETKARMNAF</sequence>
<organism evidence="1 2">
    <name type="scientific">Hyaloscypha bicolor E</name>
    <dbReference type="NCBI Taxonomy" id="1095630"/>
    <lineage>
        <taxon>Eukaryota</taxon>
        <taxon>Fungi</taxon>
        <taxon>Dikarya</taxon>
        <taxon>Ascomycota</taxon>
        <taxon>Pezizomycotina</taxon>
        <taxon>Leotiomycetes</taxon>
        <taxon>Helotiales</taxon>
        <taxon>Hyaloscyphaceae</taxon>
        <taxon>Hyaloscypha</taxon>
        <taxon>Hyaloscypha bicolor</taxon>
    </lineage>
</organism>
<proteinExistence type="predicted"/>